<comment type="caution">
    <text evidence="2">The sequence shown here is derived from an EMBL/GenBank/DDBJ whole genome shotgun (WGS) entry which is preliminary data.</text>
</comment>
<feature type="domain" description="NAD-dependent epimerase/dehydratase" evidence="1">
    <location>
        <begin position="5"/>
        <end position="206"/>
    </location>
</feature>
<dbReference type="PANTHER" id="PTHR43245">
    <property type="entry name" value="BIFUNCTIONAL POLYMYXIN RESISTANCE PROTEIN ARNA"/>
    <property type="match status" value="1"/>
</dbReference>
<evidence type="ECO:0000259" key="1">
    <source>
        <dbReference type="Pfam" id="PF01370"/>
    </source>
</evidence>
<sequence>MTKKILITGENSYVGNQLANWLNKEPEKYEVVKKSVRDTKWKKIDFSIFDVVVHVAGIAHQDTKADQEDLYYKINTNLTIELATKAKAEGAKQFIFMSSMIVYGASSRIGESKVITRETIPEPINFYGNSKLLAEKGILPLQSENFNVVALRPPMIYGKGSKGNYPLLAKFSKVSPVFPDIENQRSMLHIDNLTEFIRLMIDNEEKGTYFPQNEEYVKTAEMVRLIAEGNGKRMKLIRLFNSVLYSLGKKSNLINKVFGNFIYDLEISEYKEKYRIRSLNESIRVTEK</sequence>
<dbReference type="Pfam" id="PF01370">
    <property type="entry name" value="Epimerase"/>
    <property type="match status" value="1"/>
</dbReference>
<keyword evidence="3" id="KW-1185">Reference proteome</keyword>
<accession>A0ABW4NIK9</accession>
<organism evidence="2 3">
    <name type="scientific">Carnobacterium antarcticum</name>
    <dbReference type="NCBI Taxonomy" id="2126436"/>
    <lineage>
        <taxon>Bacteria</taxon>
        <taxon>Bacillati</taxon>
        <taxon>Bacillota</taxon>
        <taxon>Bacilli</taxon>
        <taxon>Lactobacillales</taxon>
        <taxon>Carnobacteriaceae</taxon>
        <taxon>Carnobacterium</taxon>
    </lineage>
</organism>
<dbReference type="EMBL" id="JBHUFF010000002">
    <property type="protein sequence ID" value="MFD1798259.1"/>
    <property type="molecule type" value="Genomic_DNA"/>
</dbReference>
<dbReference type="InterPro" id="IPR036291">
    <property type="entry name" value="NAD(P)-bd_dom_sf"/>
</dbReference>
<dbReference type="InterPro" id="IPR001509">
    <property type="entry name" value="Epimerase_deHydtase"/>
</dbReference>
<reference evidence="3" key="1">
    <citation type="journal article" date="2019" name="Int. J. Syst. Evol. Microbiol.">
        <title>The Global Catalogue of Microorganisms (GCM) 10K type strain sequencing project: providing services to taxonomists for standard genome sequencing and annotation.</title>
        <authorList>
            <consortium name="The Broad Institute Genomics Platform"/>
            <consortium name="The Broad Institute Genome Sequencing Center for Infectious Disease"/>
            <person name="Wu L."/>
            <person name="Ma J."/>
        </authorList>
    </citation>
    <scope>NUCLEOTIDE SEQUENCE [LARGE SCALE GENOMIC DNA]</scope>
    <source>
        <strain evidence="3">KCTC 42143</strain>
    </source>
</reference>
<name>A0ABW4NIK9_9LACT</name>
<gene>
    <name evidence="2" type="ORF">ACFSBK_00065</name>
</gene>
<dbReference type="Proteomes" id="UP001597285">
    <property type="component" value="Unassembled WGS sequence"/>
</dbReference>
<protein>
    <submittedName>
        <fullName evidence="2">NAD-dependent epimerase/dehydratase family protein</fullName>
    </submittedName>
</protein>
<evidence type="ECO:0000313" key="3">
    <source>
        <dbReference type="Proteomes" id="UP001597285"/>
    </source>
</evidence>
<dbReference type="Gene3D" id="3.40.50.720">
    <property type="entry name" value="NAD(P)-binding Rossmann-like Domain"/>
    <property type="match status" value="1"/>
</dbReference>
<dbReference type="InterPro" id="IPR050177">
    <property type="entry name" value="Lipid_A_modif_metabolic_enz"/>
</dbReference>
<dbReference type="PANTHER" id="PTHR43245:SF58">
    <property type="entry name" value="BLL5923 PROTEIN"/>
    <property type="match status" value="1"/>
</dbReference>
<evidence type="ECO:0000313" key="2">
    <source>
        <dbReference type="EMBL" id="MFD1798259.1"/>
    </source>
</evidence>
<proteinExistence type="predicted"/>
<dbReference type="SUPFAM" id="SSF51735">
    <property type="entry name" value="NAD(P)-binding Rossmann-fold domains"/>
    <property type="match status" value="1"/>
</dbReference>
<dbReference type="RefSeq" id="WP_058918855.1">
    <property type="nucleotide sequence ID" value="NZ_JBHSQC010000011.1"/>
</dbReference>